<dbReference type="PANTHER" id="PTHR34093:SF1">
    <property type="entry name" value="CHLORIDE CHANNEL CLIC-LIKE PROTEIN 1"/>
    <property type="match status" value="1"/>
</dbReference>
<feature type="signal peptide" evidence="9">
    <location>
        <begin position="1"/>
        <end position="22"/>
    </location>
</feature>
<evidence type="ECO:0000256" key="8">
    <source>
        <dbReference type="SAM" id="Phobius"/>
    </source>
</evidence>
<evidence type="ECO:0000256" key="3">
    <source>
        <dbReference type="ARBA" id="ARBA00015571"/>
    </source>
</evidence>
<evidence type="ECO:0000256" key="9">
    <source>
        <dbReference type="SAM" id="SignalP"/>
    </source>
</evidence>
<name>A0A7I5E7X0_HAECO</name>
<dbReference type="InterPro" id="IPR009231">
    <property type="entry name" value="Chloride_chnl_CLIC-like"/>
</dbReference>
<evidence type="ECO:0000256" key="4">
    <source>
        <dbReference type="ARBA" id="ARBA00022692"/>
    </source>
</evidence>
<evidence type="ECO:0000313" key="10">
    <source>
        <dbReference type="Proteomes" id="UP000025227"/>
    </source>
</evidence>
<keyword evidence="4 8" id="KW-0812">Transmembrane</keyword>
<feature type="region of interest" description="Disordered" evidence="7">
    <location>
        <begin position="383"/>
        <end position="419"/>
    </location>
</feature>
<keyword evidence="6 8" id="KW-0472">Membrane</keyword>
<dbReference type="OrthoDB" id="5837276at2759"/>
<evidence type="ECO:0000256" key="2">
    <source>
        <dbReference type="ARBA" id="ARBA00005944"/>
    </source>
</evidence>
<dbReference type="AlphaFoldDB" id="A0A7I5E7X0"/>
<feature type="transmembrane region" description="Helical" evidence="8">
    <location>
        <begin position="155"/>
        <end position="174"/>
    </location>
</feature>
<feature type="transmembrane region" description="Helical" evidence="8">
    <location>
        <begin position="297"/>
        <end position="316"/>
    </location>
</feature>
<feature type="chain" id="PRO_5029689377" description="Chloride channel CLIC-like protein 1" evidence="9">
    <location>
        <begin position="23"/>
        <end position="419"/>
    </location>
</feature>
<evidence type="ECO:0000256" key="7">
    <source>
        <dbReference type="SAM" id="MobiDB-lite"/>
    </source>
</evidence>
<dbReference type="WBParaSite" id="HCON_00056480-00001">
    <property type="protein sequence ID" value="HCON_00056480-00001"/>
    <property type="gene ID" value="HCON_00056480"/>
</dbReference>
<sequence length="419" mass="47407">MTTHGIWTALVVLEVAVHESLCSINEAAIPADWADPNDPTFSQRNNPFTGQITDASRDVKVHSAYDPTLRLILRQMFKELGVDPLEKTFFTRKAKVSLSSLNMKVIGSYLEMDTLENELSIKEQVRGALHNMFEVYDDEKAPSIWQELLTMSQPWLSLLNMIILPPALFLILKSIMSSRSFWTCIISVFFVVSMVTTYNRIYQEKLAQRMAEAMNRKADACAPNSILEQSLEYLSSFIFFRKKSPCLAFIESQTVSLVAEISLLDVFSDVISNSVFGVLGNLGRHTNRFFREFYENVPLPAMLLMTVTLIFATVRIKTPLFTFEPLLLSTIRYTAGTVARCVEGSRSANERLEQNHRCRAIRENDASVQGSSKDFGDHVTLRRRTPRICSNMNSSPRSRDSSLDSSHSRASSRSQSTPR</sequence>
<reference evidence="11" key="1">
    <citation type="submission" date="2020-12" db="UniProtKB">
        <authorList>
            <consortium name="WormBaseParasite"/>
        </authorList>
    </citation>
    <scope>IDENTIFICATION</scope>
    <source>
        <strain evidence="11">MHco3</strain>
    </source>
</reference>
<dbReference type="GO" id="GO:0005254">
    <property type="term" value="F:chloride channel activity"/>
    <property type="evidence" value="ECO:0007669"/>
    <property type="project" value="TreeGrafter"/>
</dbReference>
<evidence type="ECO:0000256" key="5">
    <source>
        <dbReference type="ARBA" id="ARBA00022989"/>
    </source>
</evidence>
<protein>
    <recommendedName>
        <fullName evidence="3">Chloride channel CLIC-like protein 1</fullName>
    </recommendedName>
</protein>
<evidence type="ECO:0000256" key="1">
    <source>
        <dbReference type="ARBA" id="ARBA00004141"/>
    </source>
</evidence>
<dbReference type="GO" id="GO:0005783">
    <property type="term" value="C:endoplasmic reticulum"/>
    <property type="evidence" value="ECO:0007669"/>
    <property type="project" value="TreeGrafter"/>
</dbReference>
<keyword evidence="9" id="KW-0732">Signal</keyword>
<comment type="subcellular location">
    <subcellularLocation>
        <location evidence="1">Membrane</location>
        <topology evidence="1">Multi-pass membrane protein</topology>
    </subcellularLocation>
</comment>
<proteinExistence type="inferred from homology"/>
<feature type="transmembrane region" description="Helical" evidence="8">
    <location>
        <begin position="180"/>
        <end position="201"/>
    </location>
</feature>
<dbReference type="PANTHER" id="PTHR34093">
    <property type="entry name" value="CHLORIDE CHANNEL CLIC-LIKE PROTEIN 1"/>
    <property type="match status" value="1"/>
</dbReference>
<keyword evidence="10" id="KW-1185">Reference proteome</keyword>
<dbReference type="GO" id="GO:0016020">
    <property type="term" value="C:membrane"/>
    <property type="evidence" value="ECO:0007669"/>
    <property type="project" value="UniProtKB-SubCell"/>
</dbReference>
<organism evidence="10 11">
    <name type="scientific">Haemonchus contortus</name>
    <name type="common">Barber pole worm</name>
    <dbReference type="NCBI Taxonomy" id="6289"/>
    <lineage>
        <taxon>Eukaryota</taxon>
        <taxon>Metazoa</taxon>
        <taxon>Ecdysozoa</taxon>
        <taxon>Nematoda</taxon>
        <taxon>Chromadorea</taxon>
        <taxon>Rhabditida</taxon>
        <taxon>Rhabditina</taxon>
        <taxon>Rhabditomorpha</taxon>
        <taxon>Strongyloidea</taxon>
        <taxon>Trichostrongylidae</taxon>
        <taxon>Haemonchus</taxon>
    </lineage>
</organism>
<keyword evidence="5 8" id="KW-1133">Transmembrane helix</keyword>
<evidence type="ECO:0000313" key="11">
    <source>
        <dbReference type="WBParaSite" id="HCON_00056480-00001"/>
    </source>
</evidence>
<dbReference type="OMA" id="PCLAFIE"/>
<feature type="compositionally biased region" description="Low complexity" evidence="7">
    <location>
        <begin position="403"/>
        <end position="419"/>
    </location>
</feature>
<evidence type="ECO:0000256" key="6">
    <source>
        <dbReference type="ARBA" id="ARBA00023136"/>
    </source>
</evidence>
<accession>A0A7I5E7X0</accession>
<dbReference type="Proteomes" id="UP000025227">
    <property type="component" value="Unplaced"/>
</dbReference>
<comment type="similarity">
    <text evidence="2">Belongs to the chloride channel MCLC family.</text>
</comment>